<dbReference type="Proteomes" id="UP000199586">
    <property type="component" value="Unassembled WGS sequence"/>
</dbReference>
<dbReference type="NCBIfam" id="TIGR01630">
    <property type="entry name" value="psiM2_ORF9"/>
    <property type="match status" value="1"/>
</dbReference>
<gene>
    <name evidence="4" type="ORF">SAMN04488241_108146</name>
</gene>
<evidence type="ECO:0000256" key="2">
    <source>
        <dbReference type="SAM" id="MobiDB-lite"/>
    </source>
</evidence>
<sequence>MSASTNLSPAARRHLAAEITRRSLGAFHAEAFRMMHGGERISPGPHVDAMVHVLERLASGDLKRLVITLPPRHGKSELVSGSFPAWVLGHDPAAKITVVSYGQDLSIPLVDKARSIVKDEAYGRLFPATTIKRGKDRTDYFEVESGGGLRAASKAGAMTGLGTHFLIVDDFHKAGESLSPVEREKAIETFRTTFVNRFDNLVDGRIVIVMQRIHEDDLAGWALRTGKWHHLNLPAYAEQDEDIPLPRGRIWQRRKGTVLAPALASAEYLEEVRLTMGSRHFGAQFQQNPVVADGGLMDLNWFGQYDERPPRNFFHKIVQSWDPAITERITSDYSAGMTWGYRDGKWYLLDVIRAQLAFTKLTERVIGWHKQWRADALIIEGASIGHALFDQVREADLPGTLRCPTPRLSKQDRLAGCTVQLQTGDFLLPASAEWLPVLKHEWLAFPEGRNDDLVDALVQFCEFAFRDSRWVEETFDASGRRQRPSRPRRTSRYYDGNVPSGQSW</sequence>
<keyword evidence="1" id="KW-1188">Viral release from host cell</keyword>
<dbReference type="InterPro" id="IPR027417">
    <property type="entry name" value="P-loop_NTPase"/>
</dbReference>
<keyword evidence="5" id="KW-1185">Reference proteome</keyword>
<organism evidence="4 5">
    <name type="scientific">Sphingomonas rubra</name>
    <dbReference type="NCBI Taxonomy" id="634430"/>
    <lineage>
        <taxon>Bacteria</taxon>
        <taxon>Pseudomonadati</taxon>
        <taxon>Pseudomonadota</taxon>
        <taxon>Alphaproteobacteria</taxon>
        <taxon>Sphingomonadales</taxon>
        <taxon>Sphingomonadaceae</taxon>
        <taxon>Sphingomonas</taxon>
    </lineage>
</organism>
<proteinExistence type="predicted"/>
<dbReference type="InterPro" id="IPR006517">
    <property type="entry name" value="Phage_terminase_lsu-like_C"/>
</dbReference>
<feature type="domain" description="Terminase large subunit gp17-like C-terminal" evidence="3">
    <location>
        <begin position="320"/>
        <end position="460"/>
    </location>
</feature>
<accession>A0A1I5TMR8</accession>
<evidence type="ECO:0000313" key="4">
    <source>
        <dbReference type="EMBL" id="SFP84171.1"/>
    </source>
</evidence>
<reference evidence="4 5" key="1">
    <citation type="submission" date="2016-10" db="EMBL/GenBank/DDBJ databases">
        <authorList>
            <person name="de Groot N.N."/>
        </authorList>
    </citation>
    <scope>NUCLEOTIDE SEQUENCE [LARGE SCALE GENOMIC DNA]</scope>
    <source>
        <strain evidence="4 5">CGMCC 1.9113</strain>
    </source>
</reference>
<dbReference type="Pfam" id="PF17289">
    <property type="entry name" value="Terminase_6C"/>
    <property type="match status" value="1"/>
</dbReference>
<name>A0A1I5TMR8_9SPHN</name>
<dbReference type="InterPro" id="IPR035421">
    <property type="entry name" value="Terminase_6C"/>
</dbReference>
<dbReference type="STRING" id="634430.SAMN04488241_108146"/>
<dbReference type="EMBL" id="FOXP01000008">
    <property type="protein sequence ID" value="SFP84171.1"/>
    <property type="molecule type" value="Genomic_DNA"/>
</dbReference>
<dbReference type="RefSeq" id="WP_093333767.1">
    <property type="nucleotide sequence ID" value="NZ_FOXP01000008.1"/>
</dbReference>
<dbReference type="Gene3D" id="3.40.50.300">
    <property type="entry name" value="P-loop containing nucleotide triphosphate hydrolases"/>
    <property type="match status" value="1"/>
</dbReference>
<feature type="compositionally biased region" description="Basic residues" evidence="2">
    <location>
        <begin position="480"/>
        <end position="491"/>
    </location>
</feature>
<dbReference type="Gene3D" id="3.30.420.240">
    <property type="match status" value="1"/>
</dbReference>
<protein>
    <submittedName>
        <fullName evidence="4">Phage uncharacterized protein (Putative large terminase), C-terminal domain-containing protein</fullName>
    </submittedName>
</protein>
<dbReference type="OrthoDB" id="9771580at2"/>
<evidence type="ECO:0000313" key="5">
    <source>
        <dbReference type="Proteomes" id="UP000199586"/>
    </source>
</evidence>
<evidence type="ECO:0000256" key="1">
    <source>
        <dbReference type="ARBA" id="ARBA00022612"/>
    </source>
</evidence>
<feature type="region of interest" description="Disordered" evidence="2">
    <location>
        <begin position="479"/>
        <end position="504"/>
    </location>
</feature>
<evidence type="ECO:0000259" key="3">
    <source>
        <dbReference type="Pfam" id="PF17289"/>
    </source>
</evidence>
<dbReference type="AlphaFoldDB" id="A0A1I5TMR8"/>